<dbReference type="Proteomes" id="UP000094669">
    <property type="component" value="Unassembled WGS sequence"/>
</dbReference>
<protein>
    <recommendedName>
        <fullName evidence="3">Lipoprotein</fullName>
    </recommendedName>
</protein>
<evidence type="ECO:0000313" key="1">
    <source>
        <dbReference type="EMBL" id="PNV76002.1"/>
    </source>
</evidence>
<dbReference type="NCBIfam" id="NF047707">
    <property type="entry name" value="LIC13341_fam"/>
    <property type="match status" value="1"/>
</dbReference>
<accession>A0ABX4YL57</accession>
<evidence type="ECO:0000313" key="2">
    <source>
        <dbReference type="Proteomes" id="UP000094669"/>
    </source>
</evidence>
<sequence>MNSSRFFLSLDRILIFSILFAFLISCNSKTPSDSKIISLALSGDEEKHPEVVLKKVGNLDEDPELESFAIVRNGTEEILTIFKKDKDDWRLIFELPFSLLNIGPMHYESKGLSWKPGEDEKAKGSGFVIKRILMEELPGDEFNSLFLEVLSEEPPIGLFSVPFVIRKGVKVLDGLASLKDHEFLVKSKRADFAYNKEEKNITVFPGNRTYAQNFNFNGWEMVPDIANVAAPGLLSVEAPTEWKKGESGEVVVWFKNRGSYAGTTYISLSFPQAGKLEIDSGKEGVRMYSIGSSIYSAEGKYINAKVPLLEITKEGWGRNHRYGVRFKYTPEVDGVPYILFRSTSKAYRETVQIPTQASSVKTELDQQGYRSYPLSLITRGKSK</sequence>
<proteinExistence type="predicted"/>
<gene>
    <name evidence="1" type="ORF">BES34_005720</name>
</gene>
<organism evidence="1 2">
    <name type="scientific">Leptospira inadai serovar Lyme</name>
    <dbReference type="NCBI Taxonomy" id="293084"/>
    <lineage>
        <taxon>Bacteria</taxon>
        <taxon>Pseudomonadati</taxon>
        <taxon>Spirochaetota</taxon>
        <taxon>Spirochaetia</taxon>
        <taxon>Leptospirales</taxon>
        <taxon>Leptospiraceae</taxon>
        <taxon>Leptospira</taxon>
    </lineage>
</organism>
<dbReference type="RefSeq" id="WP_010416930.1">
    <property type="nucleotide sequence ID" value="NZ_MCRM02000004.1"/>
</dbReference>
<comment type="caution">
    <text evidence="1">The sequence shown here is derived from an EMBL/GenBank/DDBJ whole genome shotgun (WGS) entry which is preliminary data.</text>
</comment>
<dbReference type="PROSITE" id="PS51257">
    <property type="entry name" value="PROKAR_LIPOPROTEIN"/>
    <property type="match status" value="1"/>
</dbReference>
<keyword evidence="2" id="KW-1185">Reference proteome</keyword>
<reference evidence="1" key="1">
    <citation type="submission" date="2018-01" db="EMBL/GenBank/DDBJ databases">
        <title>Genomic characterization of Leptospira inadai serogroup Lyme isolated from captured rat in Brazil and comparative analysis with human reference strain.</title>
        <authorList>
            <person name="Moreno L.Z."/>
            <person name="Loureiro A.P."/>
            <person name="Miraglia F."/>
            <person name="Kremer F.S."/>
            <person name="Eslabao M.R."/>
            <person name="Dellagostin O.A."/>
            <person name="Lilenbaum W."/>
            <person name="Moreno A.M."/>
        </authorList>
    </citation>
    <scope>NUCLEOTIDE SEQUENCE [LARGE SCALE GENOMIC DNA]</scope>
    <source>
        <strain evidence="1">M34/99</strain>
    </source>
</reference>
<name>A0ABX4YL57_9LEPT</name>
<evidence type="ECO:0008006" key="3">
    <source>
        <dbReference type="Google" id="ProtNLM"/>
    </source>
</evidence>
<dbReference type="EMBL" id="MCRM02000004">
    <property type="protein sequence ID" value="PNV76002.1"/>
    <property type="molecule type" value="Genomic_DNA"/>
</dbReference>